<evidence type="ECO:0000313" key="21">
    <source>
        <dbReference type="Proteomes" id="UP000730161"/>
    </source>
</evidence>
<dbReference type="GO" id="GO:0032259">
    <property type="term" value="P:methylation"/>
    <property type="evidence" value="ECO:0007669"/>
    <property type="project" value="UniProtKB-KW"/>
</dbReference>
<comment type="similarity">
    <text evidence="4 19">Belongs to the MtrB family.</text>
</comment>
<comment type="function">
    <text evidence="1 19">Part of a complex that catalyzes the formation of methyl-coenzyme M and tetrahydromethanopterin from coenzyme M and methyl-tetrahydromethanopterin. This is an energy-conserving, sodium-ion translocating step.</text>
</comment>
<evidence type="ECO:0000256" key="14">
    <source>
        <dbReference type="ARBA" id="ARBA00022994"/>
    </source>
</evidence>
<comment type="caution">
    <text evidence="20">The sequence shown here is derived from an EMBL/GenBank/DDBJ whole genome shotgun (WGS) entry which is preliminary data.</text>
</comment>
<evidence type="ECO:0000256" key="1">
    <source>
        <dbReference type="ARBA" id="ARBA00002533"/>
    </source>
</evidence>
<evidence type="ECO:0000256" key="5">
    <source>
        <dbReference type="ARBA" id="ARBA00011616"/>
    </source>
</evidence>
<dbReference type="GO" id="GO:0005886">
    <property type="term" value="C:plasma membrane"/>
    <property type="evidence" value="ECO:0007669"/>
    <property type="project" value="UniProtKB-SubCell"/>
</dbReference>
<dbReference type="NCBIfam" id="TIGR04166">
    <property type="entry name" value="methano_MtrB"/>
    <property type="match status" value="1"/>
</dbReference>
<dbReference type="EC" id="7.2.1.4" evidence="18 19"/>
<evidence type="ECO:0000256" key="10">
    <source>
        <dbReference type="ARBA" id="ARBA00022679"/>
    </source>
</evidence>
<dbReference type="GO" id="GO:0019386">
    <property type="term" value="P:methanogenesis, from carbon dioxide"/>
    <property type="evidence" value="ECO:0007669"/>
    <property type="project" value="UniProtKB-UniRule"/>
</dbReference>
<dbReference type="PIRSF" id="PIRSF005518">
    <property type="entry name" value="MtrB"/>
    <property type="match status" value="1"/>
</dbReference>
<keyword evidence="21" id="KW-1185">Reference proteome</keyword>
<dbReference type="Proteomes" id="UP000730161">
    <property type="component" value="Unassembled WGS sequence"/>
</dbReference>
<evidence type="ECO:0000256" key="17">
    <source>
        <dbReference type="ARBA" id="ARBA00044880"/>
    </source>
</evidence>
<protein>
    <recommendedName>
        <fullName evidence="6 19">Tetrahydromethanopterin S-methyltransferase subunit B</fullName>
        <ecNumber evidence="18 19">7.2.1.4</ecNumber>
    </recommendedName>
    <alternativeName>
        <fullName evidence="16 19">N5-methyltetrahydromethanopterin--coenzyme M methyltransferase subunit B</fullName>
    </alternativeName>
</protein>
<sequence length="95" mass="10128">MGYVLVLPEFGLVADPVIGFVTTAGESYQPIIDKVAELENVAEDLVGMLSGEGQLLNSFPGREKSLMYAGGVTAFWYGLAVGLLIAAFMAFQYMG</sequence>
<keyword evidence="12 19" id="KW-1278">Translocase</keyword>
<proteinExistence type="inferred from homology"/>
<dbReference type="RefSeq" id="WP_211531048.1">
    <property type="nucleotide sequence ID" value="NZ_JWHL01000011.1"/>
</dbReference>
<evidence type="ECO:0000256" key="15">
    <source>
        <dbReference type="ARBA" id="ARBA00023136"/>
    </source>
</evidence>
<keyword evidence="7 19" id="KW-1003">Cell membrane</keyword>
<evidence type="ECO:0000256" key="6">
    <source>
        <dbReference type="ARBA" id="ARBA00015127"/>
    </source>
</evidence>
<accession>A0A8J7W6N5</accession>
<keyword evidence="9 19" id="KW-0489">Methyltransferase</keyword>
<keyword evidence="8 19" id="KW-0554">One-carbon metabolism</keyword>
<comment type="catalytic activity">
    <reaction evidence="17 19">
        <text>5-methyl-5,6,7,8-tetrahydromethanopterin + coenzyme M + 2 Na(+)(in) = 5,6,7,8-tetrahydromethanopterin + methyl-coenzyme M + 2 Na(+)(out)</text>
        <dbReference type="Rhea" id="RHEA:53492"/>
        <dbReference type="ChEBI" id="CHEBI:29101"/>
        <dbReference type="ChEBI" id="CHEBI:58103"/>
        <dbReference type="ChEBI" id="CHEBI:58116"/>
        <dbReference type="ChEBI" id="CHEBI:58286"/>
        <dbReference type="ChEBI" id="CHEBI:58319"/>
        <dbReference type="EC" id="7.2.1.4"/>
    </reaction>
</comment>
<evidence type="ECO:0000256" key="19">
    <source>
        <dbReference type="HAMAP-Rule" id="MF_01094"/>
    </source>
</evidence>
<evidence type="ECO:0000256" key="16">
    <source>
        <dbReference type="ARBA" id="ARBA00029818"/>
    </source>
</evidence>
<dbReference type="UniPathway" id="UPA00640">
    <property type="reaction ID" value="UER00698"/>
</dbReference>
<dbReference type="InterPro" id="IPR008690">
    <property type="entry name" value="MtrB_MeTrfase"/>
</dbReference>
<evidence type="ECO:0000256" key="12">
    <source>
        <dbReference type="ARBA" id="ARBA00022967"/>
    </source>
</evidence>
<keyword evidence="14 19" id="KW-0484">Methanogenesis</keyword>
<dbReference type="GO" id="GO:0030269">
    <property type="term" value="F:tetrahydromethanopterin S-methyltransferase activity"/>
    <property type="evidence" value="ECO:0007669"/>
    <property type="project" value="UniProtKB-UniRule"/>
</dbReference>
<feature type="transmembrane region" description="Helical" evidence="19">
    <location>
        <begin position="66"/>
        <end position="91"/>
    </location>
</feature>
<dbReference type="HAMAP" id="MF_01094">
    <property type="entry name" value="MtrB"/>
    <property type="match status" value="1"/>
</dbReference>
<reference evidence="20" key="1">
    <citation type="submission" date="2014-12" db="EMBL/GenBank/DDBJ databases">
        <authorList>
            <person name="Huang H.-H."/>
            <person name="Chen S.-C."/>
            <person name="Lai M.-C."/>
        </authorList>
    </citation>
    <scope>NUCLEOTIDE SEQUENCE</scope>
    <source>
        <strain evidence="20">K1F9705b</strain>
    </source>
</reference>
<comment type="subcellular location">
    <subcellularLocation>
        <location evidence="2 19">Cell membrane</location>
        <topology evidence="2 19">Single-pass membrane protein</topology>
    </subcellularLocation>
</comment>
<evidence type="ECO:0000256" key="18">
    <source>
        <dbReference type="ARBA" id="ARBA00044970"/>
    </source>
</evidence>
<comment type="subunit">
    <text evidence="5 19">The complex is composed of 8 subunits; MtrA, MtrB, MtrC, MtrD, MtrE, MtrF, MtrG and MtrH.</text>
</comment>
<evidence type="ECO:0000256" key="11">
    <source>
        <dbReference type="ARBA" id="ARBA00022692"/>
    </source>
</evidence>
<evidence type="ECO:0000256" key="4">
    <source>
        <dbReference type="ARBA" id="ARBA00010027"/>
    </source>
</evidence>
<gene>
    <name evidence="19" type="primary">mtrB</name>
    <name evidence="20" type="ORF">RJ53_07515</name>
</gene>
<evidence type="ECO:0000313" key="20">
    <source>
        <dbReference type="EMBL" id="MBR1369349.1"/>
    </source>
</evidence>
<comment type="pathway">
    <text evidence="3 19">One-carbon metabolism; methanogenesis from CO(2); methyl-coenzyme M from 5,10-methylene-5,6,7,8-tetrahydromethanopterin: step 2/2.</text>
</comment>
<dbReference type="AlphaFoldDB" id="A0A8J7W6N5"/>
<evidence type="ECO:0000256" key="8">
    <source>
        <dbReference type="ARBA" id="ARBA00022563"/>
    </source>
</evidence>
<keyword evidence="13 19" id="KW-1133">Transmembrane helix</keyword>
<keyword evidence="10 19" id="KW-0808">Transferase</keyword>
<dbReference type="Pfam" id="PF05440">
    <property type="entry name" value="MtrB"/>
    <property type="match status" value="1"/>
</dbReference>
<dbReference type="GO" id="GO:0006730">
    <property type="term" value="P:one-carbon metabolic process"/>
    <property type="evidence" value="ECO:0007669"/>
    <property type="project" value="UniProtKB-UniRule"/>
</dbReference>
<evidence type="ECO:0000256" key="7">
    <source>
        <dbReference type="ARBA" id="ARBA00022475"/>
    </source>
</evidence>
<dbReference type="EMBL" id="JWHL01000011">
    <property type="protein sequence ID" value="MBR1369349.1"/>
    <property type="molecule type" value="Genomic_DNA"/>
</dbReference>
<evidence type="ECO:0000256" key="13">
    <source>
        <dbReference type="ARBA" id="ARBA00022989"/>
    </source>
</evidence>
<evidence type="ECO:0000256" key="9">
    <source>
        <dbReference type="ARBA" id="ARBA00022603"/>
    </source>
</evidence>
<keyword evidence="11 19" id="KW-0812">Transmembrane</keyword>
<organism evidence="20 21">
    <name type="scientific">Methanocalculus chunghsingensis</name>
    <dbReference type="NCBI Taxonomy" id="156457"/>
    <lineage>
        <taxon>Archaea</taxon>
        <taxon>Methanobacteriati</taxon>
        <taxon>Methanobacteriota</taxon>
        <taxon>Stenosarchaea group</taxon>
        <taxon>Methanomicrobia</taxon>
        <taxon>Methanomicrobiales</taxon>
        <taxon>Methanocalculaceae</taxon>
        <taxon>Methanocalculus</taxon>
    </lineage>
</organism>
<name>A0A8J7W6N5_9EURY</name>
<evidence type="ECO:0000256" key="2">
    <source>
        <dbReference type="ARBA" id="ARBA00004162"/>
    </source>
</evidence>
<keyword evidence="15 19" id="KW-0472">Membrane</keyword>
<dbReference type="OrthoDB" id="114034at2157"/>
<evidence type="ECO:0000256" key="3">
    <source>
        <dbReference type="ARBA" id="ARBA00004839"/>
    </source>
</evidence>